<feature type="transmembrane region" description="Helical" evidence="1">
    <location>
        <begin position="224"/>
        <end position="241"/>
    </location>
</feature>
<accession>A0A1H9XA11</accession>
<evidence type="ECO:0000313" key="3">
    <source>
        <dbReference type="Proteomes" id="UP000198571"/>
    </source>
</evidence>
<reference evidence="3" key="1">
    <citation type="submission" date="2016-10" db="EMBL/GenBank/DDBJ databases">
        <authorList>
            <person name="Varghese N."/>
            <person name="Submissions S."/>
        </authorList>
    </citation>
    <scope>NUCLEOTIDE SEQUENCE [LARGE SCALE GENOMIC DNA]</scope>
    <source>
        <strain evidence="3">S9</strain>
    </source>
</reference>
<protein>
    <recommendedName>
        <fullName evidence="4">ZIP Zinc transporter</fullName>
    </recommendedName>
</protein>
<keyword evidence="1" id="KW-0812">Transmembrane</keyword>
<dbReference type="Proteomes" id="UP000198571">
    <property type="component" value="Unassembled WGS sequence"/>
</dbReference>
<sequence length="242" mass="27941">MAVLWSFLSITGFILIHILSKYINFYHHIPRKKLLSAAGGLSIAYVFLHIVPYLHYYQTNLSEETAYGFYFEDRFVYIAALAGLAVFYGLERAAKQYKKENKRKIPVKEEIFWIHLISYGTYNGLIGYLIVGGENETMMDFFLFFLALSIHFVINDQHLRDTHKKDYDHYGRWILGFAVFSGWLLSLFIDVSQYVVALLFSFMAGALILNILKEELPEERESHFGAFSAGALLYTLVLLVSL</sequence>
<feature type="transmembrane region" description="Helical" evidence="1">
    <location>
        <begin position="195"/>
        <end position="212"/>
    </location>
</feature>
<feature type="transmembrane region" description="Helical" evidence="1">
    <location>
        <begin position="35"/>
        <end position="54"/>
    </location>
</feature>
<dbReference type="EMBL" id="FOGT01000031">
    <property type="protein sequence ID" value="SES43036.1"/>
    <property type="molecule type" value="Genomic_DNA"/>
</dbReference>
<organism evidence="2 3">
    <name type="scientific">Salipaludibacillus aurantiacus</name>
    <dbReference type="NCBI Taxonomy" id="1601833"/>
    <lineage>
        <taxon>Bacteria</taxon>
        <taxon>Bacillati</taxon>
        <taxon>Bacillota</taxon>
        <taxon>Bacilli</taxon>
        <taxon>Bacillales</taxon>
        <taxon>Bacillaceae</taxon>
    </lineage>
</organism>
<gene>
    <name evidence="2" type="ORF">SAMN05518684_1318</name>
</gene>
<feature type="transmembrane region" description="Helical" evidence="1">
    <location>
        <begin position="111"/>
        <end position="131"/>
    </location>
</feature>
<evidence type="ECO:0000256" key="1">
    <source>
        <dbReference type="SAM" id="Phobius"/>
    </source>
</evidence>
<evidence type="ECO:0000313" key="2">
    <source>
        <dbReference type="EMBL" id="SES43036.1"/>
    </source>
</evidence>
<dbReference type="AlphaFoldDB" id="A0A1H9XA11"/>
<feature type="transmembrane region" description="Helical" evidence="1">
    <location>
        <begin position="170"/>
        <end position="189"/>
    </location>
</feature>
<feature type="transmembrane region" description="Helical" evidence="1">
    <location>
        <begin position="6"/>
        <end position="23"/>
    </location>
</feature>
<dbReference type="RefSeq" id="WP_093056234.1">
    <property type="nucleotide sequence ID" value="NZ_FOGT01000031.1"/>
</dbReference>
<feature type="transmembrane region" description="Helical" evidence="1">
    <location>
        <begin position="74"/>
        <end position="90"/>
    </location>
</feature>
<dbReference type="OrthoDB" id="21325at2"/>
<keyword evidence="1" id="KW-1133">Transmembrane helix</keyword>
<keyword evidence="3" id="KW-1185">Reference proteome</keyword>
<proteinExistence type="predicted"/>
<evidence type="ECO:0008006" key="4">
    <source>
        <dbReference type="Google" id="ProtNLM"/>
    </source>
</evidence>
<name>A0A1H9XA11_9BACI</name>
<dbReference type="STRING" id="1601833.SAMN05518684_1318"/>
<keyword evidence="1" id="KW-0472">Membrane</keyword>
<feature type="transmembrane region" description="Helical" evidence="1">
    <location>
        <begin position="137"/>
        <end position="154"/>
    </location>
</feature>